<dbReference type="HOGENOM" id="CLU_1632368_0_0_6"/>
<gene>
    <name evidence="1" type="ordered locus">CRP_180</name>
</gene>
<sequence length="162" mass="20278">MNNILKKKIFFLSFIFTKKKLKILKKRKIKFFKLEKFFFKKLILRNIISHYSYLNIKNILLYFKKPIKKIFNIFLINKKNDINLTKKYFIKIINFKNKQFYNYKKSIFKTYVLSLFFLINKYDFINYWLILKNIKKIFLNKIKNKNYIIFYNRMLILKLSNL</sequence>
<dbReference type="AlphaFoldDB" id="Q05FG0"/>
<proteinExistence type="predicted"/>
<dbReference type="KEGG" id="crp:CRP_180"/>
<dbReference type="EMBL" id="AP009180">
    <property type="protein sequence ID" value="BAF35211.1"/>
    <property type="molecule type" value="Genomic_DNA"/>
</dbReference>
<accession>Q05FG0</accession>
<evidence type="ECO:0000313" key="1">
    <source>
        <dbReference type="EMBL" id="BAF35211.1"/>
    </source>
</evidence>
<name>Q05FG0_CARRP</name>
<reference evidence="1 2" key="1">
    <citation type="journal article" date="2006" name="Science">
        <title>The 160-kilobase genome of the bacterial endosymbiont Carsonella.</title>
        <authorList>
            <person name="Nakabachi A."/>
            <person name="Yamashita A."/>
            <person name="Toh H."/>
            <person name="Ishikawa H."/>
            <person name="Dunbar H."/>
            <person name="Moran N."/>
            <person name="Hattori M."/>
        </authorList>
    </citation>
    <scope>NUCLEOTIDE SEQUENCE [LARGE SCALE GENOMIC DNA]</scope>
    <source>
        <strain evidence="1 2">PV</strain>
    </source>
</reference>
<protein>
    <submittedName>
        <fullName evidence="1">Uncharacterized protein</fullName>
    </submittedName>
</protein>
<dbReference type="STRING" id="387662.CRP_180"/>
<evidence type="ECO:0000313" key="2">
    <source>
        <dbReference type="Proteomes" id="UP000000777"/>
    </source>
</evidence>
<organism evidence="1 2">
    <name type="scientific">Carsonella ruddii (strain PV)</name>
    <dbReference type="NCBI Taxonomy" id="387662"/>
    <lineage>
        <taxon>Bacteria</taxon>
        <taxon>Pseudomonadati</taxon>
        <taxon>Pseudomonadota</taxon>
        <taxon>Gammaproteobacteria</taxon>
        <taxon>Oceanospirillales</taxon>
        <taxon>Halomonadaceae</taxon>
        <taxon>Zymobacter group</taxon>
        <taxon>Candidatus Carsonella</taxon>
    </lineage>
</organism>
<dbReference type="RefSeq" id="WP_011672403.1">
    <property type="nucleotide sequence ID" value="NC_008512.1"/>
</dbReference>
<dbReference type="Proteomes" id="UP000000777">
    <property type="component" value="Chromosome"/>
</dbReference>